<keyword evidence="1" id="KW-0472">Membrane</keyword>
<feature type="transmembrane region" description="Helical" evidence="1">
    <location>
        <begin position="60"/>
        <end position="79"/>
    </location>
</feature>
<dbReference type="Proteomes" id="UP001174691">
    <property type="component" value="Unassembled WGS sequence"/>
</dbReference>
<keyword evidence="1" id="KW-1133">Transmembrane helix</keyword>
<evidence type="ECO:0000313" key="4">
    <source>
        <dbReference type="Proteomes" id="UP001174691"/>
    </source>
</evidence>
<comment type="caution">
    <text evidence="3">The sequence shown here is derived from an EMBL/GenBank/DDBJ whole genome shotgun (WGS) entry which is preliminary data.</text>
</comment>
<proteinExistence type="predicted"/>
<sequence length="486" mass="54783">MSSSQNKRNVKWVEGLRGITSVLVIVTHMARAWDFELFWPSDRIDAPPRFWQLPIVRIPFQGRIGVPIFAFLTGFVCAYKPLKLAYQQGNPPAALQSIARSAFRRPPRLVLPAVIATFISFLLTCLGAYKTATRVDSFWVRFDAPAPVASFGEEVHRLFHTLLTTWTDTENIYDRHQWAMRPLLIGAFQVYVTLAATIGMRFKYRILVHVLLLTYWLVNTAAMTETFGANLALGTLLAELSLHRPTQDFLASRARLFSYFIAPLILLTGLFLGGYPHEHEDWQPWSWWLHNTFVDPAGDGSRGSLIVPLGSYPPRRFSAFFVQSCAVSIFLSPPMREALSHRVLLWLGRHSFAVYLVHGTILRTVGIWIVYGITGEPWTPAGKNEDGTDREQEWLHPISGQRKRVAVVVFVALTYLAAWAWMKWVDTACARATQWLEERVFDDEDSAALAEKGYSKPPVLVNGHGAAYGESKVVLSPTGEPKLALV</sequence>
<feature type="domain" description="Acyltransferase 3" evidence="2">
    <location>
        <begin position="11"/>
        <end position="372"/>
    </location>
</feature>
<feature type="transmembrane region" description="Helical" evidence="1">
    <location>
        <begin position="210"/>
        <end position="236"/>
    </location>
</feature>
<feature type="transmembrane region" description="Helical" evidence="1">
    <location>
        <begin position="12"/>
        <end position="33"/>
    </location>
</feature>
<dbReference type="InterPro" id="IPR002656">
    <property type="entry name" value="Acyl_transf_3_dom"/>
</dbReference>
<dbReference type="GO" id="GO:0016747">
    <property type="term" value="F:acyltransferase activity, transferring groups other than amino-acyl groups"/>
    <property type="evidence" value="ECO:0007669"/>
    <property type="project" value="InterPro"/>
</dbReference>
<protein>
    <submittedName>
        <fullName evidence="3">Transcription initiation factor TFIID subunit 11</fullName>
    </submittedName>
</protein>
<accession>A0AA38W2M9</accession>
<evidence type="ECO:0000313" key="3">
    <source>
        <dbReference type="EMBL" id="KAJ9161586.1"/>
    </source>
</evidence>
<dbReference type="PANTHER" id="PTHR23028:SF128">
    <property type="entry name" value="ACYLTRANSFERASE 3 DOMAIN-CONTAINING PROTEIN"/>
    <property type="match status" value="1"/>
</dbReference>
<dbReference type="EMBL" id="JANBVN010000021">
    <property type="protein sequence ID" value="KAJ9161586.1"/>
    <property type="molecule type" value="Genomic_DNA"/>
</dbReference>
<gene>
    <name evidence="3" type="ORF">NKR19_g2136</name>
</gene>
<evidence type="ECO:0000256" key="1">
    <source>
        <dbReference type="SAM" id="Phobius"/>
    </source>
</evidence>
<feature type="transmembrane region" description="Helical" evidence="1">
    <location>
        <begin position="405"/>
        <end position="422"/>
    </location>
</feature>
<feature type="transmembrane region" description="Helical" evidence="1">
    <location>
        <begin position="109"/>
        <end position="129"/>
    </location>
</feature>
<reference evidence="3" key="1">
    <citation type="submission" date="2022-07" db="EMBL/GenBank/DDBJ databases">
        <title>Fungi with potential for degradation of polypropylene.</title>
        <authorList>
            <person name="Gostincar C."/>
        </authorList>
    </citation>
    <scope>NUCLEOTIDE SEQUENCE</scope>
    <source>
        <strain evidence="3">EXF-13287</strain>
    </source>
</reference>
<dbReference type="InterPro" id="IPR050879">
    <property type="entry name" value="Acyltransferase_3"/>
</dbReference>
<dbReference type="Pfam" id="PF01757">
    <property type="entry name" value="Acyl_transf_3"/>
    <property type="match status" value="1"/>
</dbReference>
<dbReference type="PANTHER" id="PTHR23028">
    <property type="entry name" value="ACETYLTRANSFERASE"/>
    <property type="match status" value="1"/>
</dbReference>
<feature type="transmembrane region" description="Helical" evidence="1">
    <location>
        <begin position="178"/>
        <end position="198"/>
    </location>
</feature>
<evidence type="ECO:0000259" key="2">
    <source>
        <dbReference type="Pfam" id="PF01757"/>
    </source>
</evidence>
<name>A0AA38W2M9_9PEZI</name>
<dbReference type="AlphaFoldDB" id="A0AA38W2M9"/>
<keyword evidence="4" id="KW-1185">Reference proteome</keyword>
<organism evidence="3 4">
    <name type="scientific">Coniochaeta hoffmannii</name>
    <dbReference type="NCBI Taxonomy" id="91930"/>
    <lineage>
        <taxon>Eukaryota</taxon>
        <taxon>Fungi</taxon>
        <taxon>Dikarya</taxon>
        <taxon>Ascomycota</taxon>
        <taxon>Pezizomycotina</taxon>
        <taxon>Sordariomycetes</taxon>
        <taxon>Sordariomycetidae</taxon>
        <taxon>Coniochaetales</taxon>
        <taxon>Coniochaetaceae</taxon>
        <taxon>Coniochaeta</taxon>
    </lineage>
</organism>
<feature type="transmembrane region" description="Helical" evidence="1">
    <location>
        <begin position="355"/>
        <end position="374"/>
    </location>
</feature>
<feature type="transmembrane region" description="Helical" evidence="1">
    <location>
        <begin position="256"/>
        <end position="275"/>
    </location>
</feature>
<keyword evidence="1" id="KW-0812">Transmembrane</keyword>